<feature type="region of interest" description="Disordered" evidence="1">
    <location>
        <begin position="35"/>
        <end position="66"/>
    </location>
</feature>
<dbReference type="AlphaFoldDB" id="A0AAD7AF43"/>
<dbReference type="Proteomes" id="UP001218218">
    <property type="component" value="Unassembled WGS sequence"/>
</dbReference>
<dbReference type="EMBL" id="JARIHO010000008">
    <property type="protein sequence ID" value="KAJ7356637.1"/>
    <property type="molecule type" value="Genomic_DNA"/>
</dbReference>
<feature type="region of interest" description="Disordered" evidence="1">
    <location>
        <begin position="227"/>
        <end position="285"/>
    </location>
</feature>
<keyword evidence="3" id="KW-1185">Reference proteome</keyword>
<sequence length="548" mass="59888">MAISAGMPFGEDTISPKGVEFCGWAWLGEDRYTSAKPAGTRAAHSDALRRSKRGAGAGRYNDGSKGDANTVQRFTAFIAFNKDVIARGRRQELGALDRKRTPCETGPRIIVPVKKKDEQSSTRGVQDRVGVNKRKTAGTAIKSQWRGFRGGRDRLEREQIVTDNNLGASARYASDKLVRARVRHTLAPFNSKPAQTRQHCEENQDFKLQSPLQMRVSSDPRLYNLPRSVDLSSRNNVAQPQNPPCTRARPLLRRRSVGVRQAKDSGTATKSQRRAGSGTGPEFHWNQWRGLWRSCRAGEAGSSTSAKTARDSDENTARVCRRGDPEKEGNHRVKRESAMWQFSAVSARLVAEQRPSEKAHWVPSRPRARTCGSAASDGDGRKEERVRFIGLRSSRGIPVVFLGYSSRRTQEARDLLSEPTLMGTSGAGGNLKISFRIFGGRTARKSIAGIPSFSLLALQLGEFGGLDGIGGRLAAHGGVVTGIGMWFSKGPGAVQPYIILNHFCYNFVLIVADDDQRCLIASMAGHARGDIESAGAGRVAAGIEFDLR</sequence>
<feature type="region of interest" description="Disordered" evidence="1">
    <location>
        <begin position="297"/>
        <end position="333"/>
    </location>
</feature>
<feature type="compositionally biased region" description="Basic and acidic residues" evidence="1">
    <location>
        <begin position="308"/>
        <end position="333"/>
    </location>
</feature>
<proteinExistence type="predicted"/>
<reference evidence="2" key="1">
    <citation type="submission" date="2023-03" db="EMBL/GenBank/DDBJ databases">
        <title>Massive genome expansion in bonnet fungi (Mycena s.s.) driven by repeated elements and novel gene families across ecological guilds.</title>
        <authorList>
            <consortium name="Lawrence Berkeley National Laboratory"/>
            <person name="Harder C.B."/>
            <person name="Miyauchi S."/>
            <person name="Viragh M."/>
            <person name="Kuo A."/>
            <person name="Thoen E."/>
            <person name="Andreopoulos B."/>
            <person name="Lu D."/>
            <person name="Skrede I."/>
            <person name="Drula E."/>
            <person name="Henrissat B."/>
            <person name="Morin E."/>
            <person name="Kohler A."/>
            <person name="Barry K."/>
            <person name="LaButti K."/>
            <person name="Morin E."/>
            <person name="Salamov A."/>
            <person name="Lipzen A."/>
            <person name="Mereny Z."/>
            <person name="Hegedus B."/>
            <person name="Baldrian P."/>
            <person name="Stursova M."/>
            <person name="Weitz H."/>
            <person name="Taylor A."/>
            <person name="Grigoriev I.V."/>
            <person name="Nagy L.G."/>
            <person name="Martin F."/>
            <person name="Kauserud H."/>
        </authorList>
    </citation>
    <scope>NUCLEOTIDE SEQUENCE</scope>
    <source>
        <strain evidence="2">CBHHK002</strain>
    </source>
</reference>
<organism evidence="2 3">
    <name type="scientific">Mycena albidolilacea</name>
    <dbReference type="NCBI Taxonomy" id="1033008"/>
    <lineage>
        <taxon>Eukaryota</taxon>
        <taxon>Fungi</taxon>
        <taxon>Dikarya</taxon>
        <taxon>Basidiomycota</taxon>
        <taxon>Agaricomycotina</taxon>
        <taxon>Agaricomycetes</taxon>
        <taxon>Agaricomycetidae</taxon>
        <taxon>Agaricales</taxon>
        <taxon>Marasmiineae</taxon>
        <taxon>Mycenaceae</taxon>
        <taxon>Mycena</taxon>
    </lineage>
</organism>
<feature type="compositionally biased region" description="Polar residues" evidence="1">
    <location>
        <begin position="230"/>
        <end position="240"/>
    </location>
</feature>
<evidence type="ECO:0000256" key="1">
    <source>
        <dbReference type="SAM" id="MobiDB-lite"/>
    </source>
</evidence>
<accession>A0AAD7AF43</accession>
<protein>
    <submittedName>
        <fullName evidence="2">Uncharacterized protein</fullName>
    </submittedName>
</protein>
<name>A0AAD7AF43_9AGAR</name>
<evidence type="ECO:0000313" key="3">
    <source>
        <dbReference type="Proteomes" id="UP001218218"/>
    </source>
</evidence>
<comment type="caution">
    <text evidence="2">The sequence shown here is derived from an EMBL/GenBank/DDBJ whole genome shotgun (WGS) entry which is preliminary data.</text>
</comment>
<feature type="region of interest" description="Disordered" evidence="1">
    <location>
        <begin position="356"/>
        <end position="379"/>
    </location>
</feature>
<gene>
    <name evidence="2" type="ORF">DFH08DRAFT_802650</name>
</gene>
<evidence type="ECO:0000313" key="2">
    <source>
        <dbReference type="EMBL" id="KAJ7356637.1"/>
    </source>
</evidence>